<comment type="similarity">
    <text evidence="1">Belongs to the Gfo/Idh/MocA family.</text>
</comment>
<comment type="caution">
    <text evidence="4">The sequence shown here is derived from an EMBL/GenBank/DDBJ whole genome shotgun (WGS) entry which is preliminary data.</text>
</comment>
<dbReference type="Proteomes" id="UP000249341">
    <property type="component" value="Unassembled WGS sequence"/>
</dbReference>
<dbReference type="SUPFAM" id="SSF55347">
    <property type="entry name" value="Glyceraldehyde-3-phosphate dehydrogenase-like, C-terminal domain"/>
    <property type="match status" value="1"/>
</dbReference>
<dbReference type="SUPFAM" id="SSF51735">
    <property type="entry name" value="NAD(P)-binding Rossmann-fold domains"/>
    <property type="match status" value="1"/>
</dbReference>
<evidence type="ECO:0000259" key="2">
    <source>
        <dbReference type="Pfam" id="PF01408"/>
    </source>
</evidence>
<dbReference type="Gene3D" id="3.40.50.720">
    <property type="entry name" value="NAD(P)-binding Rossmann-like Domain"/>
    <property type="match status" value="1"/>
</dbReference>
<dbReference type="OrthoDB" id="103047at2"/>
<accession>A0A327ZIV0</accession>
<name>A0A327ZIV0_9ACTN</name>
<dbReference type="InterPro" id="IPR004104">
    <property type="entry name" value="Gfo/Idh/MocA-like_OxRdtase_C"/>
</dbReference>
<feature type="domain" description="Gfo/Idh/MocA-like oxidoreductase C-terminal" evidence="3">
    <location>
        <begin position="143"/>
        <end position="428"/>
    </location>
</feature>
<dbReference type="PANTHER" id="PTHR43377:SF2">
    <property type="entry name" value="BINDING ROSSMANN FOLD OXIDOREDUCTASE, PUTATIVE (AFU_ORTHOLOGUE AFUA_4G00560)-RELATED"/>
    <property type="match status" value="1"/>
</dbReference>
<keyword evidence="5" id="KW-1185">Reference proteome</keyword>
<dbReference type="GO" id="GO:0000166">
    <property type="term" value="F:nucleotide binding"/>
    <property type="evidence" value="ECO:0007669"/>
    <property type="project" value="InterPro"/>
</dbReference>
<dbReference type="InterPro" id="IPR051450">
    <property type="entry name" value="Gfo/Idh/MocA_Oxidoreductases"/>
</dbReference>
<evidence type="ECO:0000313" key="5">
    <source>
        <dbReference type="Proteomes" id="UP000249341"/>
    </source>
</evidence>
<sequence>MTHAPRRRYALVGAGARAGLFVRALTTDHADVAELVALADTNPARIAVHNARLASPVAAYDAADFAEMLKRERVDVALVTTVDRYHDDYIVTALEAGCDAITEKPMTVDAAGCRRILDARARSGKKVKVTFNYRYNPLHEAVKRILSSGEIGEIGSVHFEWLLDVRHGADYFRRWHRDKANSGGLLVHKASHHFDLVNWWLDDSPSEVFAAGRLFFYGDQGRKHGYARDYDRAHGAADAADDPFALKLQEEPALKALYLDAEHHDGYHRDQNVFAPGVSIEDDMAVLVRYSGGASMSYHLTAYAPWEGYRLMVNGSKGRLELEVVESDHVAPSAAGAVKGEPGAAATAERGSARLLVRPYWAPPREVTVEGYSRGGHGGADVRMLDDLLSFEDRQDPLGRGATEKDGARALLTGLAANESLRTGTAVRVKDVLDLEEIR</sequence>
<proteinExistence type="inferred from homology"/>
<evidence type="ECO:0000256" key="1">
    <source>
        <dbReference type="ARBA" id="ARBA00010928"/>
    </source>
</evidence>
<evidence type="ECO:0000259" key="3">
    <source>
        <dbReference type="Pfam" id="PF02894"/>
    </source>
</evidence>
<evidence type="ECO:0000313" key="4">
    <source>
        <dbReference type="EMBL" id="RAK42599.1"/>
    </source>
</evidence>
<dbReference type="AlphaFoldDB" id="A0A327ZIV0"/>
<dbReference type="EMBL" id="QLMJ01000002">
    <property type="protein sequence ID" value="RAK42599.1"/>
    <property type="molecule type" value="Genomic_DNA"/>
</dbReference>
<dbReference type="Pfam" id="PF01408">
    <property type="entry name" value="GFO_IDH_MocA"/>
    <property type="match status" value="1"/>
</dbReference>
<dbReference type="InterPro" id="IPR036291">
    <property type="entry name" value="NAD(P)-bd_dom_sf"/>
</dbReference>
<dbReference type="Pfam" id="PF02894">
    <property type="entry name" value="GFO_IDH_MocA_C"/>
    <property type="match status" value="1"/>
</dbReference>
<gene>
    <name evidence="4" type="ORF">B0I29_102424</name>
</gene>
<protein>
    <submittedName>
        <fullName evidence="4">Oxidoreductase family protein</fullName>
    </submittedName>
</protein>
<dbReference type="InterPro" id="IPR000683">
    <property type="entry name" value="Gfo/Idh/MocA-like_OxRdtase_N"/>
</dbReference>
<dbReference type="RefSeq" id="WP_111647743.1">
    <property type="nucleotide sequence ID" value="NZ_JACHWI010000003.1"/>
</dbReference>
<dbReference type="Gene3D" id="3.30.360.10">
    <property type="entry name" value="Dihydrodipicolinate Reductase, domain 2"/>
    <property type="match status" value="1"/>
</dbReference>
<dbReference type="PANTHER" id="PTHR43377">
    <property type="entry name" value="BILIVERDIN REDUCTASE A"/>
    <property type="match status" value="1"/>
</dbReference>
<reference evidence="4 5" key="1">
    <citation type="submission" date="2018-06" db="EMBL/GenBank/DDBJ databases">
        <title>Genomic Encyclopedia of Type Strains, Phase III (KMG-III): the genomes of soil and plant-associated and newly described type strains.</title>
        <authorList>
            <person name="Whitman W."/>
        </authorList>
    </citation>
    <scope>NUCLEOTIDE SEQUENCE [LARGE SCALE GENOMIC DNA]</scope>
    <source>
        <strain evidence="4 5">CGMCC 4.7090</strain>
    </source>
</reference>
<feature type="domain" description="Gfo/Idh/MocA-like oxidoreductase N-terminal" evidence="2">
    <location>
        <begin position="8"/>
        <end position="131"/>
    </location>
</feature>
<organism evidence="4 5">
    <name type="scientific">Actinoplanes lutulentus</name>
    <dbReference type="NCBI Taxonomy" id="1287878"/>
    <lineage>
        <taxon>Bacteria</taxon>
        <taxon>Bacillati</taxon>
        <taxon>Actinomycetota</taxon>
        <taxon>Actinomycetes</taxon>
        <taxon>Micromonosporales</taxon>
        <taxon>Micromonosporaceae</taxon>
        <taxon>Actinoplanes</taxon>
    </lineage>
</organism>